<dbReference type="Pfam" id="PF18076">
    <property type="entry name" value="FGAR-AT_N"/>
    <property type="match status" value="1"/>
</dbReference>
<evidence type="ECO:0000256" key="4">
    <source>
        <dbReference type="ARBA" id="ARBA00022840"/>
    </source>
</evidence>
<dbReference type="GO" id="GO:0005737">
    <property type="term" value="C:cytoplasm"/>
    <property type="evidence" value="ECO:0007669"/>
    <property type="project" value="TreeGrafter"/>
</dbReference>
<evidence type="ECO:0000256" key="2">
    <source>
        <dbReference type="ARBA" id="ARBA00022741"/>
    </source>
</evidence>
<evidence type="ECO:0000256" key="3">
    <source>
        <dbReference type="ARBA" id="ARBA00022755"/>
    </source>
</evidence>
<proteinExistence type="predicted"/>
<dbReference type="InterPro" id="IPR036604">
    <property type="entry name" value="PurS-like_sf"/>
</dbReference>
<dbReference type="GO" id="GO:0006164">
    <property type="term" value="P:purine nucleotide biosynthetic process"/>
    <property type="evidence" value="ECO:0007669"/>
    <property type="project" value="UniProtKB-KW"/>
</dbReference>
<reference evidence="7" key="1">
    <citation type="submission" date="2009-05" db="EMBL/GenBank/DDBJ databases">
        <title>The genome sequence of Ajellomyces capsulatus strain H143.</title>
        <authorList>
            <person name="Champion M."/>
            <person name="Cuomo C.A."/>
            <person name="Ma L.-J."/>
            <person name="Henn M.R."/>
            <person name="Sil A."/>
            <person name="Goldman B."/>
            <person name="Young S.K."/>
            <person name="Kodira C.D."/>
            <person name="Zeng Q."/>
            <person name="Koehrsen M."/>
            <person name="Alvarado L."/>
            <person name="Berlin A.M."/>
            <person name="Borenstein D."/>
            <person name="Chen Z."/>
            <person name="Engels R."/>
            <person name="Freedman E."/>
            <person name="Gellesch M."/>
            <person name="Goldberg J."/>
            <person name="Griggs A."/>
            <person name="Gujja S."/>
            <person name="Heiman D.I."/>
            <person name="Hepburn T.A."/>
            <person name="Howarth C."/>
            <person name="Jen D."/>
            <person name="Larson L."/>
            <person name="Lewis B."/>
            <person name="Mehta T."/>
            <person name="Park D."/>
            <person name="Pearson M."/>
            <person name="Roberts A."/>
            <person name="Saif S."/>
            <person name="Shea T.D."/>
            <person name="Shenoy N."/>
            <person name="Sisk P."/>
            <person name="Stolte C."/>
            <person name="Sykes S."/>
            <person name="Walk T."/>
            <person name="White J."/>
            <person name="Yandava C."/>
            <person name="Klein B."/>
            <person name="McEwen J.G."/>
            <person name="Puccia R."/>
            <person name="Goldman G.H."/>
            <person name="Felipe M.S."/>
            <person name="Nino-Vega G."/>
            <person name="San-Blas G."/>
            <person name="Taylor J.W."/>
            <person name="Mendoza L."/>
            <person name="Galagan J.E."/>
            <person name="Nusbaum C."/>
            <person name="Birren B.W."/>
        </authorList>
    </citation>
    <scope>NUCLEOTIDE SEQUENCE [LARGE SCALE GENOMIC DNA]</scope>
    <source>
        <strain evidence="7">H143</strain>
    </source>
</reference>
<dbReference type="GO" id="GO:0004642">
    <property type="term" value="F:phosphoribosylformylglycinamidine synthase activity"/>
    <property type="evidence" value="ECO:0007669"/>
    <property type="project" value="TreeGrafter"/>
</dbReference>
<dbReference type="HOGENOM" id="CLU_1602242_0_0_1"/>
<dbReference type="AlphaFoldDB" id="C6HFJ1"/>
<gene>
    <name evidence="6" type="ORF">HCDG_04714</name>
</gene>
<evidence type="ECO:0000259" key="5">
    <source>
        <dbReference type="Pfam" id="PF18076"/>
    </source>
</evidence>
<name>C6HFJ1_AJECH</name>
<dbReference type="STRING" id="544712.C6HFJ1"/>
<accession>C6HFJ1</accession>
<feature type="domain" description="Phosphoribosylformylglycinamidine synthase N-terminal" evidence="5">
    <location>
        <begin position="37"/>
        <end position="158"/>
    </location>
</feature>
<dbReference type="GO" id="GO:0005524">
    <property type="term" value="F:ATP binding"/>
    <property type="evidence" value="ECO:0007669"/>
    <property type="project" value="UniProtKB-KW"/>
</dbReference>
<dbReference type="VEuPathDB" id="FungiDB:HCDG_04714"/>
<evidence type="ECO:0000313" key="7">
    <source>
        <dbReference type="Proteomes" id="UP000002624"/>
    </source>
</evidence>
<dbReference type="InterPro" id="IPR040707">
    <property type="entry name" value="FGAR-AT_N"/>
</dbReference>
<keyword evidence="1" id="KW-0436">Ligase</keyword>
<sequence length="166" mass="18447">MTSFQATYLTIPGSIAFTQSRSRSIAATIGVKDVRAQWIHYVHAAGDLQQSERAVLEQLLRYGDIVGVPGSFESTDGSFIDYHVSPRTGTISPWSSQATGISHVCGLKNTIKRIERGLRISCLLAEDRKELDTAALDVLHDRMTQMISQDEPDLHLMFSEHQPLPH</sequence>
<evidence type="ECO:0000256" key="1">
    <source>
        <dbReference type="ARBA" id="ARBA00022598"/>
    </source>
</evidence>
<dbReference type="SUPFAM" id="SSF82697">
    <property type="entry name" value="PurS-like"/>
    <property type="match status" value="1"/>
</dbReference>
<organism evidence="6 7">
    <name type="scientific">Ajellomyces capsulatus (strain H143)</name>
    <name type="common">Darling's disease fungus</name>
    <name type="synonym">Histoplasma capsulatum</name>
    <dbReference type="NCBI Taxonomy" id="544712"/>
    <lineage>
        <taxon>Eukaryota</taxon>
        <taxon>Fungi</taxon>
        <taxon>Dikarya</taxon>
        <taxon>Ascomycota</taxon>
        <taxon>Pezizomycotina</taxon>
        <taxon>Eurotiomycetes</taxon>
        <taxon>Eurotiomycetidae</taxon>
        <taxon>Onygenales</taxon>
        <taxon>Ajellomycetaceae</taxon>
        <taxon>Histoplasma</taxon>
    </lineage>
</organism>
<dbReference type="EMBL" id="GG692424">
    <property type="protein sequence ID" value="EER41068.1"/>
    <property type="molecule type" value="Genomic_DNA"/>
</dbReference>
<dbReference type="PANTHER" id="PTHR10099:SF1">
    <property type="entry name" value="PHOSPHORIBOSYLFORMYLGLYCINAMIDINE SYNTHASE"/>
    <property type="match status" value="1"/>
</dbReference>
<keyword evidence="2" id="KW-0547">Nucleotide-binding</keyword>
<protein>
    <recommendedName>
        <fullName evidence="5">Phosphoribosylformylglycinamidine synthase N-terminal domain-containing protein</fullName>
    </recommendedName>
</protein>
<keyword evidence="4" id="KW-0067">ATP-binding</keyword>
<keyword evidence="3" id="KW-0658">Purine biosynthesis</keyword>
<dbReference type="Proteomes" id="UP000002624">
    <property type="component" value="Unassembled WGS sequence"/>
</dbReference>
<evidence type="ECO:0000313" key="6">
    <source>
        <dbReference type="EMBL" id="EER41068.1"/>
    </source>
</evidence>
<dbReference type="PANTHER" id="PTHR10099">
    <property type="entry name" value="PHOSPHORIBOSYLFORMYLGLYCINAMIDINE SYNTHASE"/>
    <property type="match status" value="1"/>
</dbReference>